<organism evidence="1 2">
    <name type="scientific">Pseudomonas putida TRO1</name>
    <dbReference type="NCBI Taxonomy" id="1227924"/>
    <lineage>
        <taxon>Bacteria</taxon>
        <taxon>Pseudomonadati</taxon>
        <taxon>Pseudomonadota</taxon>
        <taxon>Gammaproteobacteria</taxon>
        <taxon>Pseudomonadales</taxon>
        <taxon>Pseudomonadaceae</taxon>
        <taxon>Pseudomonas</taxon>
    </lineage>
</organism>
<protein>
    <recommendedName>
        <fullName evidence="3">DUF2591 domain-containing protein</fullName>
    </recommendedName>
</protein>
<dbReference type="AlphaFoldDB" id="A0AAD2W7A2"/>
<dbReference type="RefSeq" id="WP_004576782.1">
    <property type="nucleotide sequence ID" value="NZ_APBQ01000125.1"/>
</dbReference>
<comment type="caution">
    <text evidence="1">The sequence shown here is derived from an EMBL/GenBank/DDBJ whole genome shotgun (WGS) entry which is preliminary data.</text>
</comment>
<proteinExistence type="predicted"/>
<dbReference type="Proteomes" id="UP000013237">
    <property type="component" value="Unassembled WGS sequence"/>
</dbReference>
<gene>
    <name evidence="1" type="ORF">C206_20846</name>
</gene>
<sequence>MPEMIKVQTCDLSGVALLWALESVEGPIPAPAGQLQLPLAGQSIDDATGERLIQKHGMWIDRGYSWPWLACVSGHPLDRQPGDTRAEAAARAVVHHARGETIKVPKELCHAH</sequence>
<name>A0AAD2W7A2_PSEPU</name>
<accession>A0AAD2W7A2</accession>
<evidence type="ECO:0008006" key="3">
    <source>
        <dbReference type="Google" id="ProtNLM"/>
    </source>
</evidence>
<dbReference type="EMBL" id="APBQ01000125">
    <property type="protein sequence ID" value="ENY75653.1"/>
    <property type="molecule type" value="Genomic_DNA"/>
</dbReference>
<reference evidence="1 2" key="1">
    <citation type="submission" date="2013-02" db="EMBL/GenBank/DDBJ databases">
        <title>Insights into the proteome of triclosan-resistant Pseudomonas putida TRO1, isolated from activated sludge.</title>
        <authorList>
            <person name="Lolas I.B."/>
            <person name="Almeida B."/>
            <person name="Starnawski P.M."/>
            <person name="Soenderkaer M."/>
            <person name="Nielsen K.L."/>
            <person name="Nielsen J.L."/>
        </authorList>
    </citation>
    <scope>NUCLEOTIDE SEQUENCE [LARGE SCALE GENOMIC DNA]</scope>
    <source>
        <strain evidence="1 2">TRO1</strain>
    </source>
</reference>
<evidence type="ECO:0000313" key="1">
    <source>
        <dbReference type="EMBL" id="ENY75653.1"/>
    </source>
</evidence>
<evidence type="ECO:0000313" key="2">
    <source>
        <dbReference type="Proteomes" id="UP000013237"/>
    </source>
</evidence>